<protein>
    <submittedName>
        <fullName evidence="4">Photosynthetic complex putative assembly protein PuhB</fullName>
    </submittedName>
</protein>
<dbReference type="InterPro" id="IPR054839">
    <property type="entry name" value="puhB_PGC"/>
</dbReference>
<gene>
    <name evidence="4" type="primary">puhB</name>
    <name evidence="4" type="ORF">N4261_01060</name>
</gene>
<feature type="domain" description="YdbS-like PH" evidence="3">
    <location>
        <begin position="108"/>
        <end position="165"/>
    </location>
</feature>
<evidence type="ECO:0000313" key="4">
    <source>
        <dbReference type="EMBL" id="UXH78557.1"/>
    </source>
</evidence>
<keyword evidence="5" id="KW-1185">Reference proteome</keyword>
<dbReference type="Proteomes" id="UP001064933">
    <property type="component" value="Chromosome"/>
</dbReference>
<dbReference type="InterPro" id="IPR005182">
    <property type="entry name" value="YdbS-like_PH"/>
</dbReference>
<feature type="transmembrane region" description="Helical" evidence="2">
    <location>
        <begin position="119"/>
        <end position="139"/>
    </location>
</feature>
<accession>A0ABY6B0T4</accession>
<proteinExistence type="predicted"/>
<organism evidence="4 5">
    <name type="scientific">Roseateles amylovorans</name>
    <dbReference type="NCBI Taxonomy" id="2978473"/>
    <lineage>
        <taxon>Bacteria</taxon>
        <taxon>Pseudomonadati</taxon>
        <taxon>Pseudomonadota</taxon>
        <taxon>Betaproteobacteria</taxon>
        <taxon>Burkholderiales</taxon>
        <taxon>Sphaerotilaceae</taxon>
        <taxon>Roseateles</taxon>
    </lineage>
</organism>
<keyword evidence="2" id="KW-0472">Membrane</keyword>
<feature type="transmembrane region" description="Helical" evidence="2">
    <location>
        <begin position="50"/>
        <end position="69"/>
    </location>
</feature>
<evidence type="ECO:0000259" key="3">
    <source>
        <dbReference type="Pfam" id="PF03703"/>
    </source>
</evidence>
<feature type="transmembrane region" description="Helical" evidence="2">
    <location>
        <begin position="81"/>
        <end position="107"/>
    </location>
</feature>
<sequence>MRAVTNLVNVLAPAHEHEFEAARGLPEALPEGERQLWQGSPDVRLLARQALHLDLVIGYFVLLLGWRAVTGWADGQSAGQILMGLGGMLPLILLATGLLGSIAWLMARTTVYTVTNRRVVMRVGIVLSISFNLPFSQILSAGWRPRGRGGDIVLSLGGSDRIAYLHLWPHARPWHLRRTQPMLRALADAPAIAALLAQALSEAQADRQTLPQRAVPMDAGRPAARPLPQAA</sequence>
<evidence type="ECO:0000256" key="2">
    <source>
        <dbReference type="SAM" id="Phobius"/>
    </source>
</evidence>
<dbReference type="EMBL" id="CP104562">
    <property type="protein sequence ID" value="UXH78557.1"/>
    <property type="molecule type" value="Genomic_DNA"/>
</dbReference>
<name>A0ABY6B0T4_9BURK</name>
<evidence type="ECO:0000313" key="5">
    <source>
        <dbReference type="Proteomes" id="UP001064933"/>
    </source>
</evidence>
<dbReference type="Pfam" id="PF03703">
    <property type="entry name" value="bPH_2"/>
    <property type="match status" value="1"/>
</dbReference>
<reference evidence="4" key="1">
    <citation type="submission" date="2022-10" db="EMBL/GenBank/DDBJ databases">
        <title>Characterization and whole genome sequencing of a new Roseateles species, isolated from fresh water.</title>
        <authorList>
            <person name="Guliayeva D.Y."/>
            <person name="Akhremchuk A.E."/>
            <person name="Sikolenko M.A."/>
            <person name="Valentovich L.N."/>
            <person name="Sidarenka A.V."/>
        </authorList>
    </citation>
    <scope>NUCLEOTIDE SEQUENCE</scope>
    <source>
        <strain evidence="4">BIM B-1768</strain>
    </source>
</reference>
<keyword evidence="2" id="KW-0812">Transmembrane</keyword>
<dbReference type="NCBIfam" id="NF040894">
    <property type="entry name" value="puhB_PGC"/>
    <property type="match status" value="1"/>
</dbReference>
<evidence type="ECO:0000256" key="1">
    <source>
        <dbReference type="SAM" id="MobiDB-lite"/>
    </source>
</evidence>
<keyword evidence="2" id="KW-1133">Transmembrane helix</keyword>
<feature type="region of interest" description="Disordered" evidence="1">
    <location>
        <begin position="211"/>
        <end position="231"/>
    </location>
</feature>
<dbReference type="RefSeq" id="WP_261758379.1">
    <property type="nucleotide sequence ID" value="NZ_CP104562.2"/>
</dbReference>